<evidence type="ECO:0000256" key="6">
    <source>
        <dbReference type="ARBA" id="ARBA00022448"/>
    </source>
</evidence>
<dbReference type="InParanoid" id="Q9XVH5"/>
<dbReference type="PANTHER" id="PTHR31196:SF2">
    <property type="entry name" value="RNA POLYMERASE II NUCLEAR LOCALIZATION PROTEIN SLC7A6OS-RELATED"/>
    <property type="match status" value="1"/>
</dbReference>
<evidence type="ECO:0000256" key="4">
    <source>
        <dbReference type="ARBA" id="ARBA00010218"/>
    </source>
</evidence>
<sequence length="251" mass="27957">MTAPLIRVSRKRTADPHDALILHTKRAKHGGNPLVFTLYKAAGNDLELNGARVLDLPTQEHGMELADEENPLGFVKDEAVGLVGEVEKNVKKPAEQVSLNGRLLQPVTDGGGAAAGSSDDVVYDYYAIHEKRGNPEVVGNLEQDIEGADFRFAKRDELDLGDEDDSDGPPADDEDDSNDEDNWRNDYPDEESYDEDSDNGDPYGISEPDHWHAGEEAYSDESFHRRLQNMDLNDERYEAFYEGDETDEDAD</sequence>
<feature type="region of interest" description="Disordered" evidence="10">
    <location>
        <begin position="156"/>
        <end position="219"/>
    </location>
</feature>
<dbReference type="PeptideAtlas" id="Q9XVH5"/>
<comment type="subcellular location">
    <subcellularLocation>
        <location evidence="3">Cytoplasm</location>
    </subcellularLocation>
    <subcellularLocation>
        <location evidence="2">Nucleus</location>
    </subcellularLocation>
</comment>
<dbReference type="Pfam" id="PF08574">
    <property type="entry name" value="Iwr1"/>
    <property type="match status" value="1"/>
</dbReference>
<dbReference type="InterPro" id="IPR013883">
    <property type="entry name" value="TF_Iwr1_dom"/>
</dbReference>
<dbReference type="GeneID" id="175057"/>
<dbReference type="EMBL" id="BX284602">
    <property type="protein sequence ID" value="CAB03456.1"/>
    <property type="molecule type" value="Genomic_DNA"/>
</dbReference>
<feature type="compositionally biased region" description="Acidic residues" evidence="10">
    <location>
        <begin position="159"/>
        <end position="180"/>
    </location>
</feature>
<evidence type="ECO:0000313" key="12">
    <source>
        <dbReference type="EMBL" id="CAB03456.1"/>
    </source>
</evidence>
<evidence type="ECO:0000256" key="2">
    <source>
        <dbReference type="ARBA" id="ARBA00004123"/>
    </source>
</evidence>
<dbReference type="GO" id="GO:0015031">
    <property type="term" value="P:protein transport"/>
    <property type="evidence" value="ECO:0007669"/>
    <property type="project" value="UniProtKB-KW"/>
</dbReference>
<evidence type="ECO:0000256" key="9">
    <source>
        <dbReference type="ARBA" id="ARBA00023242"/>
    </source>
</evidence>
<keyword evidence="9" id="KW-0539">Nucleus</keyword>
<dbReference type="WormBase" id="W01G7.4">
    <property type="protein sequence ID" value="CE21230"/>
    <property type="gene ID" value="WBGene00012188"/>
</dbReference>
<dbReference type="PIR" id="T26066">
    <property type="entry name" value="T26066"/>
</dbReference>
<evidence type="ECO:0000256" key="8">
    <source>
        <dbReference type="ARBA" id="ARBA00022927"/>
    </source>
</evidence>
<evidence type="ECO:0000256" key="1">
    <source>
        <dbReference type="ARBA" id="ARBA00003202"/>
    </source>
</evidence>
<dbReference type="HOGENOM" id="CLU_094338_0_0_1"/>
<comment type="function">
    <text evidence="1">Directs RNA polymerase II nuclear import.</text>
</comment>
<dbReference type="InterPro" id="IPR040218">
    <property type="entry name" value="SLC7A6OS"/>
</dbReference>
<evidence type="ECO:0007829" key="15">
    <source>
        <dbReference type="PeptideAtlas" id="Q9XVH5"/>
    </source>
</evidence>
<dbReference type="Bgee" id="WBGene00012188">
    <property type="expression patterns" value="Expressed in embryo and 4 other cell types or tissues"/>
</dbReference>
<evidence type="ECO:0000256" key="7">
    <source>
        <dbReference type="ARBA" id="ARBA00022490"/>
    </source>
</evidence>
<keyword evidence="7" id="KW-0963">Cytoplasm</keyword>
<dbReference type="AlphaFoldDB" id="Q9XVH5"/>
<reference evidence="12 13" key="1">
    <citation type="journal article" date="1998" name="Science">
        <title>Genome sequence of the nematode C. elegans: a platform for investigating biology.</title>
        <authorList>
            <consortium name="The C. elegans sequencing consortium"/>
            <person name="Sulson J.E."/>
            <person name="Waterston R."/>
        </authorList>
    </citation>
    <scope>NUCLEOTIDE SEQUENCE [LARGE SCALE GENOMIC DNA]</scope>
    <source>
        <strain evidence="12 13">Bristol N2</strain>
    </source>
</reference>
<keyword evidence="6" id="KW-0813">Transport</keyword>
<evidence type="ECO:0000313" key="13">
    <source>
        <dbReference type="Proteomes" id="UP000001940"/>
    </source>
</evidence>
<dbReference type="OrthoDB" id="5838155at2759"/>
<comment type="similarity">
    <text evidence="4">Belongs to the IWR1/SLC7A6OS family.</text>
</comment>
<organism evidence="12 13">
    <name type="scientific">Caenorhabditis elegans</name>
    <dbReference type="NCBI Taxonomy" id="6239"/>
    <lineage>
        <taxon>Eukaryota</taxon>
        <taxon>Metazoa</taxon>
        <taxon>Ecdysozoa</taxon>
        <taxon>Nematoda</taxon>
        <taxon>Chromadorea</taxon>
        <taxon>Rhabditida</taxon>
        <taxon>Rhabditina</taxon>
        <taxon>Rhabditomorpha</taxon>
        <taxon>Rhabditoidea</taxon>
        <taxon>Rhabditidae</taxon>
        <taxon>Peloderinae</taxon>
        <taxon>Caenorhabditis</taxon>
    </lineage>
</organism>
<evidence type="ECO:0000256" key="3">
    <source>
        <dbReference type="ARBA" id="ARBA00004496"/>
    </source>
</evidence>
<dbReference type="RefSeq" id="NP_496943.1">
    <property type="nucleotide sequence ID" value="NM_064542.5"/>
</dbReference>
<dbReference type="OMA" id="HIGEMGF"/>
<accession>Q9XVH5</accession>
<dbReference type="GO" id="GO:0005634">
    <property type="term" value="C:nucleus"/>
    <property type="evidence" value="ECO:0007669"/>
    <property type="project" value="UniProtKB-SubCell"/>
</dbReference>
<gene>
    <name evidence="12" type="ORF">CELE_W01G7.4</name>
    <name evidence="12 14" type="ORF">W01G7.4</name>
</gene>
<dbReference type="GO" id="GO:0005737">
    <property type="term" value="C:cytoplasm"/>
    <property type="evidence" value="ECO:0007669"/>
    <property type="project" value="UniProtKB-SubCell"/>
</dbReference>
<dbReference type="KEGG" id="cel:CELE_W01G7.4"/>
<feature type="compositionally biased region" description="Acidic residues" evidence="10">
    <location>
        <begin position="188"/>
        <end position="199"/>
    </location>
</feature>
<name>Q9XVH5_CAEEL</name>
<dbReference type="CTD" id="175057"/>
<feature type="domain" description="Transcription factor Iwr1" evidence="11">
    <location>
        <begin position="119"/>
        <end position="191"/>
    </location>
</feature>
<keyword evidence="15" id="KW-1267">Proteomics identification</keyword>
<dbReference type="STRING" id="6239.W01G7.4.1"/>
<keyword evidence="8" id="KW-0653">Protein transport</keyword>
<dbReference type="UCSC" id="W01G7.4">
    <property type="organism name" value="c. elegans"/>
</dbReference>
<evidence type="ECO:0000256" key="10">
    <source>
        <dbReference type="SAM" id="MobiDB-lite"/>
    </source>
</evidence>
<dbReference type="PANTHER" id="PTHR31196">
    <property type="entry name" value="RNA POLYMERASE II NUCLEAR LOCALIZATION PROTEIN SLC7A6OS-RELATED"/>
    <property type="match status" value="1"/>
</dbReference>
<keyword evidence="13" id="KW-1185">Reference proteome</keyword>
<dbReference type="AGR" id="WB:WBGene00012188"/>
<dbReference type="GO" id="GO:0032502">
    <property type="term" value="P:developmental process"/>
    <property type="evidence" value="ECO:0000318"/>
    <property type="project" value="GO_Central"/>
</dbReference>
<proteinExistence type="evidence at protein level"/>
<dbReference type="Proteomes" id="UP000001940">
    <property type="component" value="Chromosome II"/>
</dbReference>
<dbReference type="eggNOG" id="KOG4852">
    <property type="taxonomic scope" value="Eukaryota"/>
</dbReference>
<evidence type="ECO:0000256" key="5">
    <source>
        <dbReference type="ARBA" id="ARBA00017036"/>
    </source>
</evidence>
<dbReference type="PaxDb" id="6239-W01G7.4"/>
<evidence type="ECO:0000313" key="14">
    <source>
        <dbReference type="WormBase" id="W01G7.4"/>
    </source>
</evidence>
<evidence type="ECO:0000259" key="11">
    <source>
        <dbReference type="Pfam" id="PF08574"/>
    </source>
</evidence>
<dbReference type="FunCoup" id="Q9XVH5">
    <property type="interactions" value="57"/>
</dbReference>
<protein>
    <recommendedName>
        <fullName evidence="5">Probable RNA polymerase II nuclear localization protein SLC7A6OS</fullName>
    </recommendedName>
</protein>